<accession>A0A1T4JU60</accession>
<reference evidence="1 2" key="1">
    <citation type="submission" date="2017-02" db="EMBL/GenBank/DDBJ databases">
        <authorList>
            <person name="Peterson S.W."/>
        </authorList>
    </citation>
    <scope>NUCLEOTIDE SEQUENCE [LARGE SCALE GENOMIC DNA]</scope>
    <source>
        <strain evidence="1 2">DSM 22335</strain>
    </source>
</reference>
<dbReference type="AlphaFoldDB" id="A0A1T4JU60"/>
<evidence type="ECO:0000313" key="2">
    <source>
        <dbReference type="Proteomes" id="UP000190888"/>
    </source>
</evidence>
<keyword evidence="2" id="KW-1185">Reference proteome</keyword>
<dbReference type="RefSeq" id="WP_078829540.1">
    <property type="nucleotide sequence ID" value="NZ_FUWH01000001.1"/>
</dbReference>
<dbReference type="Proteomes" id="UP000190888">
    <property type="component" value="Unassembled WGS sequence"/>
</dbReference>
<proteinExistence type="predicted"/>
<gene>
    <name evidence="1" type="ORF">SAMN04488132_101188</name>
</gene>
<organism evidence="1 2">
    <name type="scientific">Sediminibacterium ginsengisoli</name>
    <dbReference type="NCBI Taxonomy" id="413434"/>
    <lineage>
        <taxon>Bacteria</taxon>
        <taxon>Pseudomonadati</taxon>
        <taxon>Bacteroidota</taxon>
        <taxon>Chitinophagia</taxon>
        <taxon>Chitinophagales</taxon>
        <taxon>Chitinophagaceae</taxon>
        <taxon>Sediminibacterium</taxon>
    </lineage>
</organism>
<protein>
    <submittedName>
        <fullName evidence="1">Uncharacterized protein</fullName>
    </submittedName>
</protein>
<name>A0A1T4JU60_9BACT</name>
<evidence type="ECO:0000313" key="1">
    <source>
        <dbReference type="EMBL" id="SJZ33645.1"/>
    </source>
</evidence>
<dbReference type="EMBL" id="FUWH01000001">
    <property type="protein sequence ID" value="SJZ33645.1"/>
    <property type="molecule type" value="Genomic_DNA"/>
</dbReference>
<dbReference type="OrthoDB" id="1413766at2"/>
<sequence length="579" mass="64111">METNSENQLQDFDMCLAISEKAINGGLKTAWAAWKKTKQIKDMLQLRLKNNNGEQTKEGLDVKIAAPTISLSAENAGSLQVQVTLKLESGTVYYNSDKMLAEEKVRNWSFSFVTELGKRKTNLSTLKTADEESYNDAVAIMNNAKANDPSLSESVFSLEYLFLELTHIDITKLKATDIKGVPEDVDNKALTVAKKALNELTKGNMLNKDFMLGTVVRMTPSSFVPTLSLSDYTYGINRASSAPTLDYLGMFGGRQLPRNIETAKKKMPHAWVQPQMLGSTKGSVAGVLVISKNTFMYSYFAPLFKKLLDRSALRTDVSKVYEKALPVLQDNYYTWDYLFETSSVEVRAVDSVRQAILNALERSTIGDILSFSWGILSKIADLIFRINQHSSWTISFKPQPGTNELLFEGNIFVNAAAVLEIEASLLFKSINVEVGSQKIKGTQKFSGTILLEGKADELDGDDMLSQFSVKPKLKDKIKFEKLILDTDSTGYISIQNFIGDALKNTFIPYPSLRDALSATQTAIGAKLANLVNDMIGKFSIDMTNYAFIPPGGGVLLYQRPHFSGSGDLFIDAIYKTPEA</sequence>